<feature type="coiled-coil region" evidence="1">
    <location>
        <begin position="243"/>
        <end position="309"/>
    </location>
</feature>
<feature type="compositionally biased region" description="Basic residues" evidence="2">
    <location>
        <begin position="1242"/>
        <end position="1255"/>
    </location>
</feature>
<evidence type="ECO:0000313" key="3">
    <source>
        <dbReference type="EMBL" id="CAI2366090.1"/>
    </source>
</evidence>
<name>A0AAD1UIL6_EUPCR</name>
<feature type="compositionally biased region" description="Polar residues" evidence="2">
    <location>
        <begin position="1221"/>
        <end position="1238"/>
    </location>
</feature>
<protein>
    <submittedName>
        <fullName evidence="3">Uncharacterized protein</fullName>
    </submittedName>
</protein>
<gene>
    <name evidence="3" type="ORF">ECRASSUSDP1_LOCUS7361</name>
</gene>
<feature type="region of interest" description="Disordered" evidence="2">
    <location>
        <begin position="1206"/>
        <end position="1255"/>
    </location>
</feature>
<feature type="coiled-coil region" evidence="1">
    <location>
        <begin position="346"/>
        <end position="377"/>
    </location>
</feature>
<dbReference type="Proteomes" id="UP001295684">
    <property type="component" value="Unassembled WGS sequence"/>
</dbReference>
<feature type="coiled-coil region" evidence="1">
    <location>
        <begin position="874"/>
        <end position="901"/>
    </location>
</feature>
<feature type="compositionally biased region" description="Basic and acidic residues" evidence="2">
    <location>
        <begin position="1206"/>
        <end position="1217"/>
    </location>
</feature>
<feature type="coiled-coil region" evidence="1">
    <location>
        <begin position="526"/>
        <end position="777"/>
    </location>
</feature>
<feature type="coiled-coil region" evidence="1">
    <location>
        <begin position="414"/>
        <end position="476"/>
    </location>
</feature>
<feature type="coiled-coil region" evidence="1">
    <location>
        <begin position="157"/>
        <end position="205"/>
    </location>
</feature>
<feature type="coiled-coil region" evidence="1">
    <location>
        <begin position="953"/>
        <end position="1078"/>
    </location>
</feature>
<evidence type="ECO:0000256" key="1">
    <source>
        <dbReference type="SAM" id="Coils"/>
    </source>
</evidence>
<keyword evidence="1" id="KW-0175">Coiled coil</keyword>
<organism evidence="3 4">
    <name type="scientific">Euplotes crassus</name>
    <dbReference type="NCBI Taxonomy" id="5936"/>
    <lineage>
        <taxon>Eukaryota</taxon>
        <taxon>Sar</taxon>
        <taxon>Alveolata</taxon>
        <taxon>Ciliophora</taxon>
        <taxon>Intramacronucleata</taxon>
        <taxon>Spirotrichea</taxon>
        <taxon>Hypotrichia</taxon>
        <taxon>Euplotida</taxon>
        <taxon>Euplotidae</taxon>
        <taxon>Moneuplotes</taxon>
    </lineage>
</organism>
<evidence type="ECO:0000313" key="4">
    <source>
        <dbReference type="Proteomes" id="UP001295684"/>
    </source>
</evidence>
<dbReference type="EMBL" id="CAMPGE010007166">
    <property type="protein sequence ID" value="CAI2366090.1"/>
    <property type="molecule type" value="Genomic_DNA"/>
</dbReference>
<evidence type="ECO:0000256" key="2">
    <source>
        <dbReference type="SAM" id="MobiDB-lite"/>
    </source>
</evidence>
<comment type="caution">
    <text evidence="3">The sequence shown here is derived from an EMBL/GenBank/DDBJ whole genome shotgun (WGS) entry which is preliminary data.</text>
</comment>
<dbReference type="AlphaFoldDB" id="A0AAD1UIL6"/>
<accession>A0AAD1UIL6</accession>
<proteinExistence type="predicted"/>
<keyword evidence="4" id="KW-1185">Reference proteome</keyword>
<reference evidence="3" key="1">
    <citation type="submission" date="2023-07" db="EMBL/GenBank/DDBJ databases">
        <authorList>
            <consortium name="AG Swart"/>
            <person name="Singh M."/>
            <person name="Singh A."/>
            <person name="Seah K."/>
            <person name="Emmerich C."/>
        </authorList>
    </citation>
    <scope>NUCLEOTIDE SEQUENCE</scope>
    <source>
        <strain evidence="3">DP1</strain>
    </source>
</reference>
<sequence>MSRGHNKSEGLALKMAKRTQEYLKAANAAAAKSIKNVSYSSHFTETPNMNDAYESKSQGRIGEHIDIAPFSQSQENESFEQDRYKKLVQVCTSQETYIRDLESQIKKMRVDFTEELAKLKESETSQGYELKENEWENERKLLMNLIEKNQKYAYNAQEKLKEEKQQFESELTQSKQQFAEKIEEIEIENTKLKDLLDKVQNSEEEKGDEVKMVRANLIEEIFRVQNVHQKNEDELRKDNDLISQKYSQGIQSFKETLKQAEEDNNMLRKKINSIVEENKKSETDLIYQINELNRANSKLTKLVEQKHQEFLQKSKTEDTLRKSEMFTTYSEKDSVENFDSSIGQLIASSNKTVEAYEKQLKEKTNKWKKEKQKLLEEIESRETLYAEKLALKDMEFDRIKSTFDRQRKLEDTKNQTLMKENKILDRSLKDINKKLKEKMKQTKSPGPNKEILQSKLDQHQKREDLLKSEIGDLRKDLIDLQTSYQKREETYILESKTYLDQIESANEKSFEMLKPIQRIDNNYYTSDKLKKEITNLRKQIEIKDQIINDLKDIENMDKRKQRKDIQHIMAKFRETIDSYQTQIEKFNKDQPSINQIVLELNTKHNKVEQELLDQLTQAKEEIFKMKENQRNLKAENTQEIVDELENKLVVSNNELDHAKRNLIQYITSLNELEDLIKDNQSITIGENEEVQRLRFENERLNEENSSLIESKKEMDEYHQGQIENLRRENQALKGDITNLEREYDKLSLKITTVHKNLEIWRDREQTIRENYDKIEQKLKSALSLKKKSKEFSKSESVLKQEEDTSFKEEHKKMEKLLKLSQEKWNEEKATLNEEIFHLRARLTHCEESFVDITEKLVGEHKTIKETRLAITNQSEQLKSRIIETESLLTSLKQERETSKNQENTRDQELVLALGDDIAFLKNKLTEEQNLHDADLKLLQKNYDEKLSAQSLREQVLHEQIEELKVELSETEQAFESYKYLNQKENANLTSEINQLRRHSNVRQDQVHRRENKLKEEIERLKRTLEDSITIQQSESMKVDSQKQINKLNQELGKKARILQETKRKLRKEQLRIAEMTKRMKSFDLKSIKSDFIYLKEIQNAQSTSLIDEKVALSSLVNKLQQYVFDIEQTALKEELGIENTLGAPMENYGYTAEDINFKSPVKQLDSPEFYPEINDDDEEETDTLYLGNTRELEERLQEFRNIKENARELETSLKQGDKSPSPLSDNTSSVNQNSSGSYAQKYMKKKKTKKSKVHS</sequence>